<sequence length="155" mass="17652">MAKETGLPVVLHVRGESVFEPMLDILRNHVAKDHPIQWHCVNADSNLSILDSFLNEYDRAYVSINGSSISNENFEKQKGFQKRLKSRKDFLEKFTLETDFPFLAPANIAKEEYTPLTGLVTTAIFLVDTMRKAGLHPTKVIELANYNTRRLFGIP</sequence>
<dbReference type="Pfam" id="PF01026">
    <property type="entry name" value="TatD_DNase"/>
    <property type="match status" value="1"/>
</dbReference>
<dbReference type="GO" id="GO:0016788">
    <property type="term" value="F:hydrolase activity, acting on ester bonds"/>
    <property type="evidence" value="ECO:0007669"/>
    <property type="project" value="InterPro"/>
</dbReference>
<proteinExistence type="inferred from homology"/>
<dbReference type="EMBL" id="CAJNOK010000278">
    <property type="protein sequence ID" value="CAF0741998.1"/>
    <property type="molecule type" value="Genomic_DNA"/>
</dbReference>
<dbReference type="InterPro" id="IPR032466">
    <property type="entry name" value="Metal_Hydrolase"/>
</dbReference>
<dbReference type="Proteomes" id="UP000682733">
    <property type="component" value="Unassembled WGS sequence"/>
</dbReference>
<organism evidence="2 4">
    <name type="scientific">Didymodactylos carnosus</name>
    <dbReference type="NCBI Taxonomy" id="1234261"/>
    <lineage>
        <taxon>Eukaryota</taxon>
        <taxon>Metazoa</taxon>
        <taxon>Spiralia</taxon>
        <taxon>Gnathifera</taxon>
        <taxon>Rotifera</taxon>
        <taxon>Eurotatoria</taxon>
        <taxon>Bdelloidea</taxon>
        <taxon>Philodinida</taxon>
        <taxon>Philodinidae</taxon>
        <taxon>Didymodactylos</taxon>
    </lineage>
</organism>
<dbReference type="SUPFAM" id="SSF51556">
    <property type="entry name" value="Metallo-dependent hydrolases"/>
    <property type="match status" value="1"/>
</dbReference>
<name>A0A8S2CLQ7_9BILA</name>
<comment type="caution">
    <text evidence="2">The sequence shown here is derived from an EMBL/GenBank/DDBJ whole genome shotgun (WGS) entry which is preliminary data.</text>
</comment>
<reference evidence="2" key="1">
    <citation type="submission" date="2021-02" db="EMBL/GenBank/DDBJ databases">
        <authorList>
            <person name="Nowell W R."/>
        </authorList>
    </citation>
    <scope>NUCLEOTIDE SEQUENCE</scope>
</reference>
<gene>
    <name evidence="2" type="ORF">OVA965_LOCUS1496</name>
    <name evidence="3" type="ORF">TMI583_LOCUS1497</name>
</gene>
<dbReference type="AlphaFoldDB" id="A0A8S2CLQ7"/>
<dbReference type="EMBL" id="CAJOBA010000278">
    <property type="protein sequence ID" value="CAF3519558.1"/>
    <property type="molecule type" value="Genomic_DNA"/>
</dbReference>
<comment type="similarity">
    <text evidence="1">Belongs to the metallo-dependent hydrolases superfamily. TatD-type hydrolase family.</text>
</comment>
<dbReference type="InterPro" id="IPR001130">
    <property type="entry name" value="TatD-like"/>
</dbReference>
<accession>A0A8S2CLQ7</accession>
<evidence type="ECO:0000313" key="2">
    <source>
        <dbReference type="EMBL" id="CAF0741998.1"/>
    </source>
</evidence>
<evidence type="ECO:0000313" key="4">
    <source>
        <dbReference type="Proteomes" id="UP000677228"/>
    </source>
</evidence>
<evidence type="ECO:0000256" key="1">
    <source>
        <dbReference type="ARBA" id="ARBA00009275"/>
    </source>
</evidence>
<dbReference type="Proteomes" id="UP000677228">
    <property type="component" value="Unassembled WGS sequence"/>
</dbReference>
<dbReference type="Gene3D" id="3.20.20.140">
    <property type="entry name" value="Metal-dependent hydrolases"/>
    <property type="match status" value="1"/>
</dbReference>
<protein>
    <submittedName>
        <fullName evidence="2">Uncharacterized protein</fullName>
    </submittedName>
</protein>
<evidence type="ECO:0000313" key="3">
    <source>
        <dbReference type="EMBL" id="CAF3519558.1"/>
    </source>
</evidence>